<keyword evidence="4" id="KW-0479">Metal-binding</keyword>
<dbReference type="Gramene" id="ABO98218">
    <property type="protein sequence ID" value="ABO98218"/>
    <property type="gene ID" value="OSTLU_3554"/>
</dbReference>
<evidence type="ECO:0000313" key="11">
    <source>
        <dbReference type="Proteomes" id="UP000001568"/>
    </source>
</evidence>
<dbReference type="HOGENOM" id="CLU_003827_5_4_1"/>
<feature type="domain" description="Moybdenum cofactor oxidoreductase dimerisation" evidence="9">
    <location>
        <begin position="267"/>
        <end position="375"/>
    </location>
</feature>
<keyword evidence="3" id="KW-0349">Heme</keyword>
<evidence type="ECO:0000256" key="5">
    <source>
        <dbReference type="ARBA" id="ARBA00023002"/>
    </source>
</evidence>
<dbReference type="FunFam" id="3.90.420.10:FF:000003">
    <property type="entry name" value="Nitrate reductase"/>
    <property type="match status" value="1"/>
</dbReference>
<dbReference type="InterPro" id="IPR005066">
    <property type="entry name" value="MoCF_OxRdtse_dimer"/>
</dbReference>
<dbReference type="eggNOG" id="KOG0535">
    <property type="taxonomic scope" value="Eukaryota"/>
</dbReference>
<dbReference type="PROSITE" id="PS00559">
    <property type="entry name" value="MOLYBDOPTERIN_EUK"/>
    <property type="match status" value="1"/>
</dbReference>
<feature type="non-terminal residue" evidence="10">
    <location>
        <position position="1"/>
    </location>
</feature>
<feature type="domain" description="Oxidoreductase molybdopterin-binding" evidence="8">
    <location>
        <begin position="53"/>
        <end position="238"/>
    </location>
</feature>
<keyword evidence="6" id="KW-0408">Iron</keyword>
<dbReference type="Gene3D" id="2.60.40.650">
    <property type="match status" value="1"/>
</dbReference>
<dbReference type="InterPro" id="IPR036374">
    <property type="entry name" value="OxRdtase_Mopterin-bd_sf"/>
</dbReference>
<comment type="cofactor">
    <cofactor evidence="1">
        <name>Mo-molybdopterin</name>
        <dbReference type="ChEBI" id="CHEBI:71302"/>
    </cofactor>
</comment>
<dbReference type="InterPro" id="IPR008335">
    <property type="entry name" value="Mopterin_OxRdtase_euk"/>
</dbReference>
<dbReference type="OMA" id="YDERYAI"/>
<protein>
    <recommendedName>
        <fullName evidence="7">Nitrate reductase [NADH]</fullName>
    </recommendedName>
</protein>
<dbReference type="AlphaFoldDB" id="A4S3I7"/>
<organism evidence="10 11">
    <name type="scientific">Ostreococcus lucimarinus (strain CCE9901)</name>
    <dbReference type="NCBI Taxonomy" id="436017"/>
    <lineage>
        <taxon>Eukaryota</taxon>
        <taxon>Viridiplantae</taxon>
        <taxon>Chlorophyta</taxon>
        <taxon>Mamiellophyceae</taxon>
        <taxon>Mamiellales</taxon>
        <taxon>Bathycoccaceae</taxon>
        <taxon>Ostreococcus</taxon>
    </lineage>
</organism>
<dbReference type="SUPFAM" id="SSF81296">
    <property type="entry name" value="E set domains"/>
    <property type="match status" value="1"/>
</dbReference>
<sequence>DERDLKTPDNWVKRHPNLIRLTGKHPFNVEASLPELYDYGFISPVNLHIVRNHGAVPKCDWDTHKINICGNVPKPFEIGMDELVKMPSDTFPCLVVCAGNRRKEQNLVKSSIGFSWGPCAIGNTYWTGVPLRVLLNRAGIHKPGPGARYVCLAGPQNELPKDYPDQDGGPGSYGTSIDMETALDPTCDVIVAYEQNGAKLHPDHGFPVRVIIPGYIGGRMIKFLKEIKVTDRESNNFYHFNDNRVLPPPVDAERATEEGWWFKPEFIINQLNINGAIAYPAPEEVIPKSQKTYAFKGYAYSGGGRKVIRAELSFDQGLSWELSDIHTREEPRWADFSSGDKARHWCWCMWTLEVPIEKLLDKKCVEVCFRAVDQS</sequence>
<dbReference type="Proteomes" id="UP000001568">
    <property type="component" value="Chromosome 10"/>
</dbReference>
<dbReference type="Pfam" id="PF03404">
    <property type="entry name" value="Mo-co_dimer"/>
    <property type="match status" value="1"/>
</dbReference>
<reference evidence="10 11" key="1">
    <citation type="journal article" date="2007" name="Proc. Natl. Acad. Sci. U.S.A.">
        <title>The tiny eukaryote Ostreococcus provides genomic insights into the paradox of plankton speciation.</title>
        <authorList>
            <person name="Palenik B."/>
            <person name="Grimwood J."/>
            <person name="Aerts A."/>
            <person name="Rouze P."/>
            <person name="Salamov A."/>
            <person name="Putnam N."/>
            <person name="Dupont C."/>
            <person name="Jorgensen R."/>
            <person name="Derelle E."/>
            <person name="Rombauts S."/>
            <person name="Zhou K."/>
            <person name="Otillar R."/>
            <person name="Merchant S.S."/>
            <person name="Podell S."/>
            <person name="Gaasterland T."/>
            <person name="Napoli C."/>
            <person name="Gendler K."/>
            <person name="Manuell A."/>
            <person name="Tai V."/>
            <person name="Vallon O."/>
            <person name="Piganeau G."/>
            <person name="Jancek S."/>
            <person name="Heijde M."/>
            <person name="Jabbari K."/>
            <person name="Bowler C."/>
            <person name="Lohr M."/>
            <person name="Robbens S."/>
            <person name="Werner G."/>
            <person name="Dubchak I."/>
            <person name="Pazour G.J."/>
            <person name="Ren Q."/>
            <person name="Paulsen I."/>
            <person name="Delwiche C."/>
            <person name="Schmutz J."/>
            <person name="Rokhsar D."/>
            <person name="Van de Peer Y."/>
            <person name="Moreau H."/>
            <person name="Grigoriev I.V."/>
        </authorList>
    </citation>
    <scope>NUCLEOTIDE SEQUENCE [LARGE SCALE GENOMIC DNA]</scope>
    <source>
        <strain evidence="10 11">CCE9901</strain>
    </source>
</reference>
<dbReference type="SUPFAM" id="SSF56524">
    <property type="entry name" value="Oxidoreductase molybdopterin-binding domain"/>
    <property type="match status" value="1"/>
</dbReference>
<dbReference type="OrthoDB" id="432685at2759"/>
<dbReference type="GO" id="GO:0043546">
    <property type="term" value="F:molybdopterin cofactor binding"/>
    <property type="evidence" value="ECO:0007669"/>
    <property type="project" value="InterPro"/>
</dbReference>
<dbReference type="GO" id="GO:0006790">
    <property type="term" value="P:sulfur compound metabolic process"/>
    <property type="evidence" value="ECO:0007669"/>
    <property type="project" value="TreeGrafter"/>
</dbReference>
<keyword evidence="5" id="KW-0560">Oxidoreductase</keyword>
<evidence type="ECO:0000256" key="6">
    <source>
        <dbReference type="ARBA" id="ARBA00023004"/>
    </source>
</evidence>
<evidence type="ECO:0000256" key="2">
    <source>
        <dbReference type="ARBA" id="ARBA00022505"/>
    </source>
</evidence>
<evidence type="ECO:0000259" key="8">
    <source>
        <dbReference type="Pfam" id="PF00174"/>
    </source>
</evidence>
<proteinExistence type="predicted"/>
<dbReference type="EMBL" id="CP000590">
    <property type="protein sequence ID" value="ABO98218.1"/>
    <property type="molecule type" value="Genomic_DNA"/>
</dbReference>
<dbReference type="RefSeq" id="XP_001419925.1">
    <property type="nucleotide sequence ID" value="XM_001419888.1"/>
</dbReference>
<name>A4S3I7_OSTLU</name>
<dbReference type="InterPro" id="IPR022407">
    <property type="entry name" value="OxRdtase_Mopterin_BS"/>
</dbReference>
<gene>
    <name evidence="10" type="ORF">OSTLU_3554</name>
</gene>
<dbReference type="PANTHER" id="PTHR19372:SF7">
    <property type="entry name" value="SULFITE OXIDASE, MITOCHONDRIAL"/>
    <property type="match status" value="1"/>
</dbReference>
<accession>A4S3I7</accession>
<dbReference type="Pfam" id="PF00174">
    <property type="entry name" value="Oxidored_molyb"/>
    <property type="match status" value="1"/>
</dbReference>
<dbReference type="PANTHER" id="PTHR19372">
    <property type="entry name" value="SULFITE REDUCTASE"/>
    <property type="match status" value="1"/>
</dbReference>
<evidence type="ECO:0000313" key="10">
    <source>
        <dbReference type="EMBL" id="ABO98218.1"/>
    </source>
</evidence>
<evidence type="ECO:0000256" key="7">
    <source>
        <dbReference type="ARBA" id="ARBA00073662"/>
    </source>
</evidence>
<dbReference type="PRINTS" id="PR00407">
    <property type="entry name" value="EUMOPTERIN"/>
</dbReference>
<evidence type="ECO:0000256" key="1">
    <source>
        <dbReference type="ARBA" id="ARBA00001924"/>
    </source>
</evidence>
<feature type="non-terminal residue" evidence="10">
    <location>
        <position position="375"/>
    </location>
</feature>
<evidence type="ECO:0000256" key="3">
    <source>
        <dbReference type="ARBA" id="ARBA00022617"/>
    </source>
</evidence>
<evidence type="ECO:0000256" key="4">
    <source>
        <dbReference type="ARBA" id="ARBA00022723"/>
    </source>
</evidence>
<dbReference type="GeneID" id="5004057"/>
<dbReference type="KEGG" id="olu:OSTLU_3554"/>
<dbReference type="GO" id="GO:0030151">
    <property type="term" value="F:molybdenum ion binding"/>
    <property type="evidence" value="ECO:0007669"/>
    <property type="project" value="InterPro"/>
</dbReference>
<dbReference type="STRING" id="436017.A4S3I7"/>
<dbReference type="GO" id="GO:0043436">
    <property type="term" value="P:oxoacid metabolic process"/>
    <property type="evidence" value="ECO:0007669"/>
    <property type="project" value="UniProtKB-ARBA"/>
</dbReference>
<dbReference type="InterPro" id="IPR000572">
    <property type="entry name" value="OxRdtase_Mopterin-bd_dom"/>
</dbReference>
<dbReference type="GO" id="GO:0020037">
    <property type="term" value="F:heme binding"/>
    <property type="evidence" value="ECO:0007669"/>
    <property type="project" value="TreeGrafter"/>
</dbReference>
<keyword evidence="11" id="KW-1185">Reference proteome</keyword>
<dbReference type="Gene3D" id="3.90.420.10">
    <property type="entry name" value="Oxidoreductase, molybdopterin-binding domain"/>
    <property type="match status" value="1"/>
</dbReference>
<keyword evidence="2" id="KW-0500">Molybdenum</keyword>
<evidence type="ECO:0000259" key="9">
    <source>
        <dbReference type="Pfam" id="PF03404"/>
    </source>
</evidence>
<dbReference type="InterPro" id="IPR014756">
    <property type="entry name" value="Ig_E-set"/>
</dbReference>
<dbReference type="GO" id="GO:0008482">
    <property type="term" value="F:sulfite oxidase activity"/>
    <property type="evidence" value="ECO:0007669"/>
    <property type="project" value="TreeGrafter"/>
</dbReference>